<keyword evidence="1" id="KW-0732">Signal</keyword>
<evidence type="ECO:0000313" key="2">
    <source>
        <dbReference type="EMBL" id="GIF80840.1"/>
    </source>
</evidence>
<protein>
    <submittedName>
        <fullName evidence="2">Uncharacterized protein</fullName>
    </submittedName>
</protein>
<dbReference type="EMBL" id="BONF01000011">
    <property type="protein sequence ID" value="GIF80840.1"/>
    <property type="molecule type" value="Genomic_DNA"/>
</dbReference>
<reference evidence="2 3" key="1">
    <citation type="submission" date="2021-01" db="EMBL/GenBank/DDBJ databases">
        <title>Whole genome shotgun sequence of Catellatospora bangladeshensis NBRC 107357.</title>
        <authorList>
            <person name="Komaki H."/>
            <person name="Tamura T."/>
        </authorList>
    </citation>
    <scope>NUCLEOTIDE SEQUENCE [LARGE SCALE GENOMIC DNA]</scope>
    <source>
        <strain evidence="2 3">NBRC 107357</strain>
    </source>
</reference>
<evidence type="ECO:0000313" key="3">
    <source>
        <dbReference type="Proteomes" id="UP000601223"/>
    </source>
</evidence>
<comment type="caution">
    <text evidence="2">The sequence shown here is derived from an EMBL/GenBank/DDBJ whole genome shotgun (WGS) entry which is preliminary data.</text>
</comment>
<gene>
    <name evidence="2" type="ORF">Cba03nite_21890</name>
</gene>
<feature type="chain" id="PRO_5039435529" evidence="1">
    <location>
        <begin position="21"/>
        <end position="355"/>
    </location>
</feature>
<proteinExistence type="predicted"/>
<evidence type="ECO:0000256" key="1">
    <source>
        <dbReference type="SAM" id="SignalP"/>
    </source>
</evidence>
<dbReference type="Proteomes" id="UP000601223">
    <property type="component" value="Unassembled WGS sequence"/>
</dbReference>
<feature type="signal peptide" evidence="1">
    <location>
        <begin position="1"/>
        <end position="20"/>
    </location>
</feature>
<keyword evidence="3" id="KW-1185">Reference proteome</keyword>
<accession>A0A8J3NJV5</accession>
<dbReference type="AlphaFoldDB" id="A0A8J3NJV5"/>
<dbReference type="RefSeq" id="WP_203744845.1">
    <property type="nucleotide sequence ID" value="NZ_BONF01000011.1"/>
</dbReference>
<sequence length="355" mass="36824">MRPIATLAAALLLAAAPATAAHAVPPPQVAGFAYADQPGNPLYVVATGNEYNSTGGAIQVSRPVVGTYRVRFYGMAAPGGTAHVTAHGSNSLCVVASWSPAAVDLDINVRCYNNAGVLIDSRFVVNFTNRKPVGVHVGYLWNDNAVPPAIGHTPAPAYSYDSAGLPITVFRSAVGRYQVELGAFQTDSPGPWAAGYLHVTPYGAAARHCQALDPALVVDPSVIEVRCFDDTGAAVDTRFVLTYARQAAMLGGSGARTTATVDLSGVVPVMRGWTNSYGGAPTATMIIPGVYEIVFPGAGHLTGHAVAGIMGTPPAYCTIQSWWQSAGDEHLLVNCFDGNTGVANPAVLLNVAYIA</sequence>
<name>A0A8J3NJV5_9ACTN</name>
<organism evidence="2 3">
    <name type="scientific">Catellatospora bangladeshensis</name>
    <dbReference type="NCBI Taxonomy" id="310355"/>
    <lineage>
        <taxon>Bacteria</taxon>
        <taxon>Bacillati</taxon>
        <taxon>Actinomycetota</taxon>
        <taxon>Actinomycetes</taxon>
        <taxon>Micromonosporales</taxon>
        <taxon>Micromonosporaceae</taxon>
        <taxon>Catellatospora</taxon>
    </lineage>
</organism>